<proteinExistence type="predicted"/>
<feature type="region of interest" description="Disordered" evidence="1">
    <location>
        <begin position="78"/>
        <end position="159"/>
    </location>
</feature>
<reference evidence="2" key="1">
    <citation type="journal article" date="2019" name="BMC Genomics">
        <title>A new reference genome for Sorghum bicolor reveals high levels of sequence similarity between sweet and grain genotypes: implications for the genetics of sugar metabolism.</title>
        <authorList>
            <person name="Cooper E.A."/>
            <person name="Brenton Z.W."/>
            <person name="Flinn B.S."/>
            <person name="Jenkins J."/>
            <person name="Shu S."/>
            <person name="Flowers D."/>
            <person name="Luo F."/>
            <person name="Wang Y."/>
            <person name="Xia P."/>
            <person name="Barry K."/>
            <person name="Daum C."/>
            <person name="Lipzen A."/>
            <person name="Yoshinaga Y."/>
            <person name="Schmutz J."/>
            <person name="Saski C."/>
            <person name="Vermerris W."/>
            <person name="Kresovich S."/>
        </authorList>
    </citation>
    <scope>NUCLEOTIDE SEQUENCE</scope>
</reference>
<feature type="compositionally biased region" description="Basic and acidic residues" evidence="1">
    <location>
        <begin position="102"/>
        <end position="120"/>
    </location>
</feature>
<feature type="compositionally biased region" description="Low complexity" evidence="1">
    <location>
        <begin position="78"/>
        <end position="90"/>
    </location>
</feature>
<dbReference type="GO" id="GO:0010115">
    <property type="term" value="P:regulation of abscisic acid biosynthetic process"/>
    <property type="evidence" value="ECO:0007669"/>
    <property type="project" value="InterPro"/>
</dbReference>
<sequence length="169" mass="16831">MAEGKSSGDLFSSGKLVAEAAASAFQQKSVENVDKKEVAGAAAEILHAASTYGKFEDKPAGQYIEKAEGYLKEFSAGGHAAEPAAAGDAAPPKPAEPAPVEEAPKEKEPVPAPAPKEEGGKSSSDGFGLGDVVKGAEQLVEKQGGAGEESAGGGGAAGGLFKMAQGFLK</sequence>
<evidence type="ECO:0000313" key="2">
    <source>
        <dbReference type="EMBL" id="KAG0537011.1"/>
    </source>
</evidence>
<gene>
    <name evidence="2" type="ORF">BDA96_03G110900</name>
</gene>
<evidence type="ECO:0000256" key="1">
    <source>
        <dbReference type="SAM" id="MobiDB-lite"/>
    </source>
</evidence>
<accession>A0A921UPH1</accession>
<comment type="caution">
    <text evidence="2">The sequence shown here is derived from an EMBL/GenBank/DDBJ whole genome shotgun (WGS) entry which is preliminary data.</text>
</comment>
<dbReference type="GO" id="GO:0009408">
    <property type="term" value="P:response to heat"/>
    <property type="evidence" value="ECO:0007669"/>
    <property type="project" value="InterPro"/>
</dbReference>
<evidence type="ECO:0000313" key="3">
    <source>
        <dbReference type="Proteomes" id="UP000807115"/>
    </source>
</evidence>
<organism evidence="2 3">
    <name type="scientific">Sorghum bicolor</name>
    <name type="common">Sorghum</name>
    <name type="synonym">Sorghum vulgare</name>
    <dbReference type="NCBI Taxonomy" id="4558"/>
    <lineage>
        <taxon>Eukaryota</taxon>
        <taxon>Viridiplantae</taxon>
        <taxon>Streptophyta</taxon>
        <taxon>Embryophyta</taxon>
        <taxon>Tracheophyta</taxon>
        <taxon>Spermatophyta</taxon>
        <taxon>Magnoliopsida</taxon>
        <taxon>Liliopsida</taxon>
        <taxon>Poales</taxon>
        <taxon>Poaceae</taxon>
        <taxon>PACMAD clade</taxon>
        <taxon>Panicoideae</taxon>
        <taxon>Andropogonodae</taxon>
        <taxon>Andropogoneae</taxon>
        <taxon>Sorghinae</taxon>
        <taxon>Sorghum</taxon>
    </lineage>
</organism>
<dbReference type="EMBL" id="CM027682">
    <property type="protein sequence ID" value="KAG0537011.1"/>
    <property type="molecule type" value="Genomic_DNA"/>
</dbReference>
<name>A0A921UPH1_SORBI</name>
<dbReference type="InterPro" id="IPR040294">
    <property type="entry name" value="Nodulin-rel_1/2"/>
</dbReference>
<feature type="compositionally biased region" description="Gly residues" evidence="1">
    <location>
        <begin position="144"/>
        <end position="158"/>
    </location>
</feature>
<reference evidence="2" key="2">
    <citation type="submission" date="2020-10" db="EMBL/GenBank/DDBJ databases">
        <authorList>
            <person name="Cooper E.A."/>
            <person name="Brenton Z.W."/>
            <person name="Flinn B.S."/>
            <person name="Jenkins J."/>
            <person name="Shu S."/>
            <person name="Flowers D."/>
            <person name="Luo F."/>
            <person name="Wang Y."/>
            <person name="Xia P."/>
            <person name="Barry K."/>
            <person name="Daum C."/>
            <person name="Lipzen A."/>
            <person name="Yoshinaga Y."/>
            <person name="Schmutz J."/>
            <person name="Saski C."/>
            <person name="Vermerris W."/>
            <person name="Kresovich S."/>
        </authorList>
    </citation>
    <scope>NUCLEOTIDE SEQUENCE</scope>
</reference>
<dbReference type="PANTHER" id="PTHR35098:SF1">
    <property type="entry name" value="NODULIN-RELATED PROTEIN 2"/>
    <property type="match status" value="1"/>
</dbReference>
<dbReference type="PANTHER" id="PTHR35098">
    <property type="entry name" value="EXPRESSED PROTEIN"/>
    <property type="match status" value="1"/>
</dbReference>
<protein>
    <submittedName>
        <fullName evidence="2">Uncharacterized protein</fullName>
    </submittedName>
</protein>
<dbReference type="Proteomes" id="UP000807115">
    <property type="component" value="Chromosome 3"/>
</dbReference>
<dbReference type="AlphaFoldDB" id="A0A921UPH1"/>